<feature type="chain" id="PRO_5013096088" evidence="1">
    <location>
        <begin position="23"/>
        <end position="304"/>
    </location>
</feature>
<dbReference type="OrthoDB" id="4526039at2759"/>
<dbReference type="GeneID" id="63779368"/>
<keyword evidence="3" id="KW-1185">Reference proteome</keyword>
<reference evidence="2 3" key="1">
    <citation type="submission" date="2016-07" db="EMBL/GenBank/DDBJ databases">
        <title>Pervasive Adenine N6-methylation of Active Genes in Fungi.</title>
        <authorList>
            <consortium name="DOE Joint Genome Institute"/>
            <person name="Mondo S.J."/>
            <person name="Dannebaum R.O."/>
            <person name="Kuo R.C."/>
            <person name="Labutti K."/>
            <person name="Haridas S."/>
            <person name="Kuo A."/>
            <person name="Salamov A."/>
            <person name="Ahrendt S.R."/>
            <person name="Lipzen A."/>
            <person name="Sullivan W."/>
            <person name="Andreopoulos W.B."/>
            <person name="Clum A."/>
            <person name="Lindquist E."/>
            <person name="Daum C."/>
            <person name="Ramamoorthy G.K."/>
            <person name="Gryganskyi A."/>
            <person name="Culley D."/>
            <person name="Magnuson J.K."/>
            <person name="James T.Y."/>
            <person name="O'Malley M.A."/>
            <person name="Stajich J.E."/>
            <person name="Spatafora J.W."/>
            <person name="Visel A."/>
            <person name="Grigoriev I.V."/>
        </authorList>
    </citation>
    <scope>NUCLEOTIDE SEQUENCE [LARGE SCALE GENOMIC DNA]</scope>
    <source>
        <strain evidence="2 3">CBS 129021</strain>
    </source>
</reference>
<evidence type="ECO:0000256" key="1">
    <source>
        <dbReference type="SAM" id="SignalP"/>
    </source>
</evidence>
<comment type="caution">
    <text evidence="2">The sequence shown here is derived from an EMBL/GenBank/DDBJ whole genome shotgun (WGS) entry which is preliminary data.</text>
</comment>
<evidence type="ECO:0000313" key="3">
    <source>
        <dbReference type="Proteomes" id="UP000193689"/>
    </source>
</evidence>
<dbReference type="EMBL" id="MCFJ01000001">
    <property type="protein sequence ID" value="ORY70918.1"/>
    <property type="molecule type" value="Genomic_DNA"/>
</dbReference>
<dbReference type="Proteomes" id="UP000193689">
    <property type="component" value="Unassembled WGS sequence"/>
</dbReference>
<evidence type="ECO:0000313" key="2">
    <source>
        <dbReference type="EMBL" id="ORY70918.1"/>
    </source>
</evidence>
<feature type="signal peptide" evidence="1">
    <location>
        <begin position="1"/>
        <end position="22"/>
    </location>
</feature>
<protein>
    <submittedName>
        <fullName evidence="2">Uncharacterized protein</fullName>
    </submittedName>
</protein>
<organism evidence="2 3">
    <name type="scientific">Pseudomassariella vexata</name>
    <dbReference type="NCBI Taxonomy" id="1141098"/>
    <lineage>
        <taxon>Eukaryota</taxon>
        <taxon>Fungi</taxon>
        <taxon>Dikarya</taxon>
        <taxon>Ascomycota</taxon>
        <taxon>Pezizomycotina</taxon>
        <taxon>Sordariomycetes</taxon>
        <taxon>Xylariomycetidae</taxon>
        <taxon>Amphisphaeriales</taxon>
        <taxon>Pseudomassariaceae</taxon>
        <taxon>Pseudomassariella</taxon>
    </lineage>
</organism>
<dbReference type="STRING" id="1141098.A0A1Y2EH71"/>
<dbReference type="AlphaFoldDB" id="A0A1Y2EH71"/>
<sequence length="304" mass="31978">MKEPNLYLTLIATLNGLLTCHAFPGWPGSGTMILGNALQFSQSTWETNLATPNATGNFSVSGFDISQPWPSQQVGGWMLSVNISSDIPDSEMINTNNATGHTFTGTSLFLTAPQKMRSSVLSSGSNVTDETTWKICVSVMTDGPQKDQSATDNGTCSYLSAHCVEDLQTAYADQFKRNQDCYASPSIPASCGNSVNQASISTIQFPIGSLGGKEILVTASDAHDAGNDSDYNSATKQIWPVLTVWGWNRRANASDDAQPAVQLSCIRANYVLPGSDSPSSSGSATQGSAVFALGIAGAASLVLL</sequence>
<accession>A0A1Y2EH71</accession>
<keyword evidence="1" id="KW-0732">Signal</keyword>
<name>A0A1Y2EH71_9PEZI</name>
<gene>
    <name evidence="2" type="ORF">BCR38DRAFT_479451</name>
</gene>
<dbReference type="RefSeq" id="XP_040720510.1">
    <property type="nucleotide sequence ID" value="XM_040863156.1"/>
</dbReference>
<proteinExistence type="predicted"/>
<dbReference type="InParanoid" id="A0A1Y2EH71"/>